<keyword evidence="2" id="KW-1185">Reference proteome</keyword>
<proteinExistence type="predicted"/>
<accession>A0A4Q5LCG9</accession>
<evidence type="ECO:0000313" key="2">
    <source>
        <dbReference type="Proteomes" id="UP000294155"/>
    </source>
</evidence>
<gene>
    <name evidence="1" type="ORF">EWM57_08225</name>
</gene>
<reference evidence="1 2" key="1">
    <citation type="submission" date="2019-02" db="EMBL/GenBank/DDBJ databases">
        <title>Bacterial novel species isolated from soil.</title>
        <authorList>
            <person name="Jung H.-Y."/>
        </authorList>
    </citation>
    <scope>NUCLEOTIDE SEQUENCE [LARGE SCALE GENOMIC DNA]</scope>
    <source>
        <strain evidence="1 2">1-3-3-3</strain>
    </source>
</reference>
<protein>
    <submittedName>
        <fullName evidence="1">Uncharacterized protein</fullName>
    </submittedName>
</protein>
<comment type="caution">
    <text evidence="1">The sequence shown here is derived from an EMBL/GenBank/DDBJ whole genome shotgun (WGS) entry which is preliminary data.</text>
</comment>
<dbReference type="EMBL" id="SEWE01000013">
    <property type="protein sequence ID" value="RYU80471.1"/>
    <property type="molecule type" value="Genomic_DNA"/>
</dbReference>
<evidence type="ECO:0000313" key="1">
    <source>
        <dbReference type="EMBL" id="RYU80471.1"/>
    </source>
</evidence>
<sequence>MGKKESRSVAKSLSMAHQIQAYAGHTHMIIAVAMATTFPDLGNIKNNQLLIPICSMLPTKLTIGIHVIPAATADIAANIK</sequence>
<organism evidence="1 2">
    <name type="scientific">Hymenobacter persicinus</name>
    <dbReference type="NCBI Taxonomy" id="2025506"/>
    <lineage>
        <taxon>Bacteria</taxon>
        <taxon>Pseudomonadati</taxon>
        <taxon>Bacteroidota</taxon>
        <taxon>Cytophagia</taxon>
        <taxon>Cytophagales</taxon>
        <taxon>Hymenobacteraceae</taxon>
        <taxon>Hymenobacter</taxon>
    </lineage>
</organism>
<dbReference type="AlphaFoldDB" id="A0A4Q5LCG9"/>
<name>A0A4Q5LCG9_9BACT</name>
<dbReference type="RefSeq" id="WP_129920661.1">
    <property type="nucleotide sequence ID" value="NZ_SEWE01000013.1"/>
</dbReference>
<dbReference type="Proteomes" id="UP000294155">
    <property type="component" value="Unassembled WGS sequence"/>
</dbReference>